<dbReference type="Proteomes" id="UP001241571">
    <property type="component" value="Unassembled WGS sequence"/>
</dbReference>
<dbReference type="AlphaFoldDB" id="A0ABD4ZXE9"/>
<keyword evidence="5" id="KW-0449">Lipoprotein</keyword>
<evidence type="ECO:0000313" key="7">
    <source>
        <dbReference type="Proteomes" id="UP001241571"/>
    </source>
</evidence>
<evidence type="ECO:0000256" key="4">
    <source>
        <dbReference type="ARBA" id="ARBA00023139"/>
    </source>
</evidence>
<dbReference type="PANTHER" id="PTHR43649:SF33">
    <property type="entry name" value="POLYGALACTURONAN_RHAMNOGALACTURONAN-BINDING PROTEIN YTCQ"/>
    <property type="match status" value="1"/>
</dbReference>
<dbReference type="EMBL" id="JASUBT010000018">
    <property type="protein sequence ID" value="MDL4937428.1"/>
    <property type="molecule type" value="Genomic_DNA"/>
</dbReference>
<evidence type="ECO:0000256" key="3">
    <source>
        <dbReference type="ARBA" id="ARBA00023136"/>
    </source>
</evidence>
<gene>
    <name evidence="6" type="ORF">QRX88_17130</name>
</gene>
<comment type="caution">
    <text evidence="6">The sequence shown here is derived from an EMBL/GenBank/DDBJ whole genome shotgun (WGS) entry which is preliminary data.</text>
</comment>
<evidence type="ECO:0000313" key="6">
    <source>
        <dbReference type="EMBL" id="MDL4937428.1"/>
    </source>
</evidence>
<keyword evidence="4" id="KW-0564">Palmitate</keyword>
<accession>A0ABD4ZXE9</accession>
<sequence>MKKKLVYMILVFSLIIIGFSGCGKKEPPQNEVEVWLTPQWKGTYGADEKGADYDSFLKTAANMYEKKHPETKIHIQVVPGDERDSKLSVAVQTNTLPDIFFDSTFVLSTYAHQGLLEPFDSIIDDKNRNDISNAIWDNVMIKDKTYFYPFAQNPGLLVYNADMFKEAGLDRYISGKTEIAKWTIEDFKTILSSLKKSNSKVSPFGLYAKNNQGDTWNMMYLRMFGNTFFSTNGELNVNDKEGVEALDFLKELVKEKLVTPGAESLSSNDVNAMFQNQQVGISFANSVLYAGMLESMDNGSLKKFDVRLANIPGKTKPLSFTYVLGSGVFNTNGEKRMKLAQDFVKFYSENKELVQASMNFLPVRNSIIEIEKDKMPLLETYTNNDKYVVNFSNNTPGYAEIRNALYPEIQAALTGEKTSKEALDAFVEAGDKAIDRGLRRSKALNEQGELEK</sequence>
<protein>
    <submittedName>
        <fullName evidence="6">Extracellular solute-binding protein</fullName>
    </submittedName>
</protein>
<dbReference type="SUPFAM" id="SSF53850">
    <property type="entry name" value="Periplasmic binding protein-like II"/>
    <property type="match status" value="1"/>
</dbReference>
<organism evidence="6 7">
    <name type="scientific">Enterococcus gallinarum</name>
    <dbReference type="NCBI Taxonomy" id="1353"/>
    <lineage>
        <taxon>Bacteria</taxon>
        <taxon>Bacillati</taxon>
        <taxon>Bacillota</taxon>
        <taxon>Bacilli</taxon>
        <taxon>Lactobacillales</taxon>
        <taxon>Enterococcaceae</taxon>
        <taxon>Enterococcus</taxon>
    </lineage>
</organism>
<keyword evidence="3" id="KW-0472">Membrane</keyword>
<dbReference type="InterPro" id="IPR006059">
    <property type="entry name" value="SBP"/>
</dbReference>
<keyword evidence="1" id="KW-1003">Cell membrane</keyword>
<evidence type="ECO:0000256" key="2">
    <source>
        <dbReference type="ARBA" id="ARBA00022729"/>
    </source>
</evidence>
<name>A0ABD4ZXE9_ENTGA</name>
<dbReference type="RefSeq" id="WP_103301343.1">
    <property type="nucleotide sequence ID" value="NZ_CP078506.1"/>
</dbReference>
<evidence type="ECO:0000256" key="5">
    <source>
        <dbReference type="ARBA" id="ARBA00023288"/>
    </source>
</evidence>
<evidence type="ECO:0000256" key="1">
    <source>
        <dbReference type="ARBA" id="ARBA00022475"/>
    </source>
</evidence>
<reference evidence="6 7" key="1">
    <citation type="submission" date="2023-06" db="EMBL/GenBank/DDBJ databases">
        <title>Acute promotion of culturable opportunistic pathogens and persistent increase of antibiotic resistance following antibiotic exposure in mouse gut microbiota.</title>
        <authorList>
            <person name="Li L."/>
            <person name="Wang B."/>
            <person name="Sun Y."/>
            <person name="Wang M."/>
            <person name="Xu H."/>
        </authorList>
    </citation>
    <scope>NUCLEOTIDE SEQUENCE [LARGE SCALE GENOMIC DNA]</scope>
    <source>
        <strain evidence="6 7">CRI2_2</strain>
    </source>
</reference>
<keyword evidence="2" id="KW-0732">Signal</keyword>
<dbReference type="InterPro" id="IPR050490">
    <property type="entry name" value="Bact_solute-bd_prot1"/>
</dbReference>
<dbReference type="PANTHER" id="PTHR43649">
    <property type="entry name" value="ARABINOSE-BINDING PROTEIN-RELATED"/>
    <property type="match status" value="1"/>
</dbReference>
<dbReference type="PROSITE" id="PS51257">
    <property type="entry name" value="PROKAR_LIPOPROTEIN"/>
    <property type="match status" value="1"/>
</dbReference>
<proteinExistence type="predicted"/>
<dbReference type="Gene3D" id="3.40.190.10">
    <property type="entry name" value="Periplasmic binding protein-like II"/>
    <property type="match status" value="1"/>
</dbReference>
<dbReference type="Pfam" id="PF01547">
    <property type="entry name" value="SBP_bac_1"/>
    <property type="match status" value="1"/>
</dbReference>